<dbReference type="PANTHER" id="PTHR10252:SF79">
    <property type="entry name" value="DNA POLYMERASE EPSILON SUBUNIT 4"/>
    <property type="match status" value="1"/>
</dbReference>
<evidence type="ECO:0000259" key="3">
    <source>
        <dbReference type="Pfam" id="PF00808"/>
    </source>
</evidence>
<keyword evidence="5" id="KW-1185">Reference proteome</keyword>
<dbReference type="Pfam" id="PF00808">
    <property type="entry name" value="CBFD_NFYB_HMF"/>
    <property type="match status" value="1"/>
</dbReference>
<evidence type="ECO:0000256" key="1">
    <source>
        <dbReference type="ARBA" id="ARBA00004123"/>
    </source>
</evidence>
<proteinExistence type="predicted"/>
<dbReference type="Gene3D" id="1.10.20.10">
    <property type="entry name" value="Histone, subunit A"/>
    <property type="match status" value="1"/>
</dbReference>
<reference evidence="4" key="1">
    <citation type="journal article" date="2023" name="Insect Mol. Biol.">
        <title>Genome sequencing provides insights into the evolution of gene families encoding plant cell wall-degrading enzymes in longhorned beetles.</title>
        <authorList>
            <person name="Shin N.R."/>
            <person name="Okamura Y."/>
            <person name="Kirsch R."/>
            <person name="Pauchet Y."/>
        </authorList>
    </citation>
    <scope>NUCLEOTIDE SEQUENCE</scope>
    <source>
        <strain evidence="4">AMC_N1</strain>
    </source>
</reference>
<comment type="subcellular location">
    <subcellularLocation>
        <location evidence="1">Nucleus</location>
    </subcellularLocation>
</comment>
<dbReference type="CDD" id="cd22929">
    <property type="entry name" value="HFD_POLE4-like"/>
    <property type="match status" value="1"/>
</dbReference>
<name>A0AAV8Y7M2_9CUCU</name>
<sequence>MENSEVEVNPAETEDMEVNVTEPVTINDLNTIKEDTNSKHKFVRLPLARVKAIMKKEPNCTMISSDAVFLVTKVTEMFIEFLAKEAVKQVGTRQRKTLMRKDVDNAIESCSPLCFLDGALD</sequence>
<organism evidence="4 5">
    <name type="scientific">Aromia moschata</name>
    <dbReference type="NCBI Taxonomy" id="1265417"/>
    <lineage>
        <taxon>Eukaryota</taxon>
        <taxon>Metazoa</taxon>
        <taxon>Ecdysozoa</taxon>
        <taxon>Arthropoda</taxon>
        <taxon>Hexapoda</taxon>
        <taxon>Insecta</taxon>
        <taxon>Pterygota</taxon>
        <taxon>Neoptera</taxon>
        <taxon>Endopterygota</taxon>
        <taxon>Coleoptera</taxon>
        <taxon>Polyphaga</taxon>
        <taxon>Cucujiformia</taxon>
        <taxon>Chrysomeloidea</taxon>
        <taxon>Cerambycidae</taxon>
        <taxon>Cerambycinae</taxon>
        <taxon>Callichromatini</taxon>
        <taxon>Aromia</taxon>
    </lineage>
</organism>
<keyword evidence="2" id="KW-0539">Nucleus</keyword>
<evidence type="ECO:0000313" key="5">
    <source>
        <dbReference type="Proteomes" id="UP001162162"/>
    </source>
</evidence>
<dbReference type="GO" id="GO:0008622">
    <property type="term" value="C:epsilon DNA polymerase complex"/>
    <property type="evidence" value="ECO:0007669"/>
    <property type="project" value="TreeGrafter"/>
</dbReference>
<dbReference type="AlphaFoldDB" id="A0AAV8Y7M2"/>
<dbReference type="InterPro" id="IPR003958">
    <property type="entry name" value="CBFA_NFYB_domain"/>
</dbReference>
<dbReference type="GO" id="GO:0046982">
    <property type="term" value="F:protein heterodimerization activity"/>
    <property type="evidence" value="ECO:0007669"/>
    <property type="project" value="InterPro"/>
</dbReference>
<gene>
    <name evidence="4" type="ORF">NQ318_008254</name>
</gene>
<dbReference type="PANTHER" id="PTHR10252">
    <property type="entry name" value="HISTONE-LIKE TRANSCRIPTION FACTOR CCAAT-RELATED"/>
    <property type="match status" value="1"/>
</dbReference>
<feature type="domain" description="Transcription factor CBF/NF-Y/archaeal histone" evidence="3">
    <location>
        <begin position="44"/>
        <end position="107"/>
    </location>
</feature>
<dbReference type="InterPro" id="IPR050568">
    <property type="entry name" value="Transcr_DNA_Rep_Reg"/>
</dbReference>
<dbReference type="GO" id="GO:0006261">
    <property type="term" value="P:DNA-templated DNA replication"/>
    <property type="evidence" value="ECO:0007669"/>
    <property type="project" value="TreeGrafter"/>
</dbReference>
<evidence type="ECO:0000256" key="2">
    <source>
        <dbReference type="ARBA" id="ARBA00023242"/>
    </source>
</evidence>
<evidence type="ECO:0000313" key="4">
    <source>
        <dbReference type="EMBL" id="KAJ8946898.1"/>
    </source>
</evidence>
<dbReference type="SUPFAM" id="SSF47113">
    <property type="entry name" value="Histone-fold"/>
    <property type="match status" value="1"/>
</dbReference>
<accession>A0AAV8Y7M2</accession>
<dbReference type="EMBL" id="JAPWTK010000173">
    <property type="protein sequence ID" value="KAJ8946898.1"/>
    <property type="molecule type" value="Genomic_DNA"/>
</dbReference>
<comment type="caution">
    <text evidence="4">The sequence shown here is derived from an EMBL/GenBank/DDBJ whole genome shotgun (WGS) entry which is preliminary data.</text>
</comment>
<dbReference type="Proteomes" id="UP001162162">
    <property type="component" value="Unassembled WGS sequence"/>
</dbReference>
<dbReference type="InterPro" id="IPR009072">
    <property type="entry name" value="Histone-fold"/>
</dbReference>
<protein>
    <recommendedName>
        <fullName evidence="3">Transcription factor CBF/NF-Y/archaeal histone domain-containing protein</fullName>
    </recommendedName>
</protein>